<dbReference type="PANTHER" id="PTHR24321:SF8">
    <property type="entry name" value="ESTRADIOL 17-BETA-DEHYDROGENASE 8-RELATED"/>
    <property type="match status" value="1"/>
</dbReference>
<dbReference type="Proteomes" id="UP000831786">
    <property type="component" value="Chromosome"/>
</dbReference>
<accession>A0ABY4FH34</accession>
<sequence>MTASPTRTALVTGGAGGIGRGIARALLAAGLRVILADRDASAVAEAAAELNAEAAAERSAGRTAERGAALRAASGAAHGDDRARPLVLDISDAAAAARAFAALDPEGGVDVLVNNAGILSVHGAVTELAPDAYRSILEVNAVGTFTMIQAFARHRITAGGGGAIVNISSIGGRQPTPGMGAYESSKAAVDSITRWAAIELAAHGIRVNAVAPGPVLTPMLAAEMPEGSPARVGWAARIPLGDLARVEDIALAVAFLAGPGAAHITGVSLPVDGGQLLT</sequence>
<evidence type="ECO:0000313" key="4">
    <source>
        <dbReference type="Proteomes" id="UP000831786"/>
    </source>
</evidence>
<protein>
    <submittedName>
        <fullName evidence="3">SDR family oxidoreductase</fullName>
    </submittedName>
</protein>
<gene>
    <name evidence="3" type="ORF">MUN78_09755</name>
</gene>
<proteinExistence type="inferred from homology"/>
<evidence type="ECO:0000256" key="1">
    <source>
        <dbReference type="ARBA" id="ARBA00006484"/>
    </source>
</evidence>
<comment type="similarity">
    <text evidence="1">Belongs to the short-chain dehydrogenases/reductases (SDR) family.</text>
</comment>
<dbReference type="PRINTS" id="PR00080">
    <property type="entry name" value="SDRFAMILY"/>
</dbReference>
<dbReference type="CDD" id="cd05233">
    <property type="entry name" value="SDR_c"/>
    <property type="match status" value="1"/>
</dbReference>
<reference evidence="3 4" key="1">
    <citation type="submission" date="2022-04" db="EMBL/GenBank/DDBJ databases">
        <title>Leucobacter sp. isolated from rhizosphere of garlic.</title>
        <authorList>
            <person name="Won M."/>
            <person name="Lee C.-M."/>
            <person name="Woen H.-Y."/>
            <person name="Kwon S.-W."/>
        </authorList>
    </citation>
    <scope>NUCLEOTIDE SEQUENCE [LARGE SCALE GENOMIC DNA]</scope>
    <source>
        <strain evidence="3 4">H21R-40</strain>
    </source>
</reference>
<keyword evidence="2" id="KW-0560">Oxidoreductase</keyword>
<dbReference type="SUPFAM" id="SSF51735">
    <property type="entry name" value="NAD(P)-binding Rossmann-fold domains"/>
    <property type="match status" value="1"/>
</dbReference>
<name>A0ABY4FH34_9MICO</name>
<dbReference type="PRINTS" id="PR00081">
    <property type="entry name" value="GDHRDH"/>
</dbReference>
<dbReference type="InterPro" id="IPR002347">
    <property type="entry name" value="SDR_fam"/>
</dbReference>
<dbReference type="EMBL" id="CP095045">
    <property type="protein sequence ID" value="UOQ55989.1"/>
    <property type="molecule type" value="Genomic_DNA"/>
</dbReference>
<dbReference type="RefSeq" id="WP_244726107.1">
    <property type="nucleotide sequence ID" value="NZ_CP095045.1"/>
</dbReference>
<evidence type="ECO:0000313" key="3">
    <source>
        <dbReference type="EMBL" id="UOQ55989.1"/>
    </source>
</evidence>
<dbReference type="InterPro" id="IPR036291">
    <property type="entry name" value="NAD(P)-bd_dom_sf"/>
</dbReference>
<dbReference type="Gene3D" id="3.40.50.720">
    <property type="entry name" value="NAD(P)-binding Rossmann-like Domain"/>
    <property type="match status" value="1"/>
</dbReference>
<evidence type="ECO:0000256" key="2">
    <source>
        <dbReference type="ARBA" id="ARBA00023002"/>
    </source>
</evidence>
<dbReference type="PANTHER" id="PTHR24321">
    <property type="entry name" value="DEHYDROGENASES, SHORT CHAIN"/>
    <property type="match status" value="1"/>
</dbReference>
<keyword evidence="4" id="KW-1185">Reference proteome</keyword>
<dbReference type="Pfam" id="PF13561">
    <property type="entry name" value="adh_short_C2"/>
    <property type="match status" value="1"/>
</dbReference>
<organism evidence="3 4">
    <name type="scientific">Leucobacter allii</name>
    <dbReference type="NCBI Taxonomy" id="2932247"/>
    <lineage>
        <taxon>Bacteria</taxon>
        <taxon>Bacillati</taxon>
        <taxon>Actinomycetota</taxon>
        <taxon>Actinomycetes</taxon>
        <taxon>Micrococcales</taxon>
        <taxon>Microbacteriaceae</taxon>
        <taxon>Leucobacter</taxon>
    </lineage>
</organism>